<evidence type="ECO:0000313" key="1">
    <source>
        <dbReference type="EMBL" id="QYC38722.1"/>
    </source>
</evidence>
<protein>
    <recommendedName>
        <fullName evidence="3">WXG100 family type VII secretion target</fullName>
    </recommendedName>
</protein>
<organism evidence="1 2">
    <name type="scientific">Nonomuraea coxensis DSM 45129</name>
    <dbReference type="NCBI Taxonomy" id="1122611"/>
    <lineage>
        <taxon>Bacteria</taxon>
        <taxon>Bacillati</taxon>
        <taxon>Actinomycetota</taxon>
        <taxon>Actinomycetes</taxon>
        <taxon>Streptosporangiales</taxon>
        <taxon>Streptosporangiaceae</taxon>
        <taxon>Nonomuraea</taxon>
    </lineage>
</organism>
<dbReference type="Gene3D" id="1.10.287.1060">
    <property type="entry name" value="ESAT-6-like"/>
    <property type="match status" value="1"/>
</dbReference>
<dbReference type="EMBL" id="CP068985">
    <property type="protein sequence ID" value="QYC38722.1"/>
    <property type="molecule type" value="Genomic_DNA"/>
</dbReference>
<name>A0ABX8TTC7_9ACTN</name>
<keyword evidence="2" id="KW-1185">Reference proteome</keyword>
<evidence type="ECO:0000313" key="2">
    <source>
        <dbReference type="Proteomes" id="UP000824681"/>
    </source>
</evidence>
<accession>A0ABX8TTC7</accession>
<dbReference type="Proteomes" id="UP000824681">
    <property type="component" value="Chromosome"/>
</dbReference>
<gene>
    <name evidence="1" type="ORF">Nocox_05475</name>
</gene>
<dbReference type="RefSeq" id="WP_020545808.1">
    <property type="nucleotide sequence ID" value="NZ_KB903983.1"/>
</dbReference>
<reference evidence="1 2" key="1">
    <citation type="journal article" date="2021" name="ACS Chem. Biol.">
        <title>Genomic-Led Discovery of a Novel Glycopeptide Antibiotic by Nonomuraea coxensis DSM 45129.</title>
        <authorList>
            <person name="Yushchuk O."/>
            <person name="Vior N.M."/>
            <person name="Andreo-Vidal A."/>
            <person name="Berini F."/>
            <person name="Ruckert C."/>
            <person name="Busche T."/>
            <person name="Binda E."/>
            <person name="Kalinowski J."/>
            <person name="Truman A.W."/>
            <person name="Marinelli F."/>
        </authorList>
    </citation>
    <scope>NUCLEOTIDE SEQUENCE [LARGE SCALE GENOMIC DNA]</scope>
    <source>
        <strain evidence="1 2">DSM 45129</strain>
    </source>
</reference>
<evidence type="ECO:0008006" key="3">
    <source>
        <dbReference type="Google" id="ProtNLM"/>
    </source>
</evidence>
<sequence length="259" mass="27357">MSVFKEISMGAASTAIVSAFFVGQPWAFYVAGAIGTLVSDPEGMDTAAENWRTTDHHKDGLVEELSTLDTRLTELKTQLQTDGTWKGEAFKSFEAVHTSYKDSLKQLKEVRNATGDGVSSTATFYKVSTVVCSAIAAAMAGLAIYKVASKASPLTAAFSEGIAAAFGKITLSAIKKVIGKRVMVIGGLIFALYSAKQASEMAGKVFPTLKAIPTEMSMMQKGGGTPFTQDGLTYNEDAGSLMPKMDEATMKKYGGGLPA</sequence>
<dbReference type="InterPro" id="IPR036689">
    <property type="entry name" value="ESAT-6-like_sf"/>
</dbReference>
<proteinExistence type="predicted"/>
<dbReference type="SUPFAM" id="SSF140453">
    <property type="entry name" value="EsxAB dimer-like"/>
    <property type="match status" value="1"/>
</dbReference>